<dbReference type="Proteomes" id="UP000000740">
    <property type="component" value="Chromosome 1"/>
</dbReference>
<sequence length="76" mass="7857">MSHPTGPESRGQNLDAAFKAFGAVGILISVALIVGVLVLTDPFGELVRTSPAVFGSLLSAGLLVAVGYATYALRRR</sequence>
<evidence type="ECO:0000256" key="1">
    <source>
        <dbReference type="SAM" id="Phobius"/>
    </source>
</evidence>
<gene>
    <name evidence="2" type="ordered locus">Hlac_2143</name>
</gene>
<dbReference type="AlphaFoldDB" id="B9LR66"/>
<dbReference type="RefSeq" id="WP_015910843.1">
    <property type="nucleotide sequence ID" value="NC_012029.1"/>
</dbReference>
<evidence type="ECO:0008006" key="4">
    <source>
        <dbReference type="Google" id="ProtNLM"/>
    </source>
</evidence>
<feature type="transmembrane region" description="Helical" evidence="1">
    <location>
        <begin position="20"/>
        <end position="40"/>
    </location>
</feature>
<accession>B9LR66</accession>
<organism evidence="2 3">
    <name type="scientific">Halorubrum lacusprofundi (strain ATCC 49239 / DSM 5036 / JCM 8891 / ACAM 34)</name>
    <dbReference type="NCBI Taxonomy" id="416348"/>
    <lineage>
        <taxon>Archaea</taxon>
        <taxon>Methanobacteriati</taxon>
        <taxon>Methanobacteriota</taxon>
        <taxon>Stenosarchaea group</taxon>
        <taxon>Halobacteria</taxon>
        <taxon>Halobacteriales</taxon>
        <taxon>Haloferacaceae</taxon>
        <taxon>Halorubrum</taxon>
    </lineage>
</organism>
<keyword evidence="3" id="KW-1185">Reference proteome</keyword>
<reference evidence="2 3" key="1">
    <citation type="journal article" date="2016" name="Stand. Genomic Sci.">
        <title>Complete genome sequence of the Antarctic Halorubrum lacusprofundi type strain ACAM 34.</title>
        <authorList>
            <person name="Anderson I.J."/>
            <person name="DasSarma P."/>
            <person name="Lucas S."/>
            <person name="Copeland A."/>
            <person name="Lapidus A."/>
            <person name="Del Rio T.G."/>
            <person name="Tice H."/>
            <person name="Dalin E."/>
            <person name="Bruce D.C."/>
            <person name="Goodwin L."/>
            <person name="Pitluck S."/>
            <person name="Sims D."/>
            <person name="Brettin T.S."/>
            <person name="Detter J.C."/>
            <person name="Han C.S."/>
            <person name="Larimer F."/>
            <person name="Hauser L."/>
            <person name="Land M."/>
            <person name="Ivanova N."/>
            <person name="Richardson P."/>
            <person name="Cavicchioli R."/>
            <person name="DasSarma S."/>
            <person name="Woese C.R."/>
            <person name="Kyrpides N.C."/>
        </authorList>
    </citation>
    <scope>NUCLEOTIDE SEQUENCE [LARGE SCALE GENOMIC DNA]</scope>
    <source>
        <strain evidence="3">ATCC 49239 / DSM 5036 / JCM 8891 / ACAM 34</strain>
    </source>
</reference>
<name>B9LR66_HALLT</name>
<dbReference type="GeneID" id="7400663"/>
<keyword evidence="1" id="KW-0812">Transmembrane</keyword>
<feature type="transmembrane region" description="Helical" evidence="1">
    <location>
        <begin position="52"/>
        <end position="73"/>
    </location>
</feature>
<proteinExistence type="predicted"/>
<keyword evidence="1" id="KW-1133">Transmembrane helix</keyword>
<keyword evidence="1" id="KW-0472">Membrane</keyword>
<dbReference type="EMBL" id="CP001365">
    <property type="protein sequence ID" value="ACM57720.1"/>
    <property type="molecule type" value="Genomic_DNA"/>
</dbReference>
<protein>
    <recommendedName>
        <fullName evidence="4">Transporter</fullName>
    </recommendedName>
</protein>
<evidence type="ECO:0000313" key="3">
    <source>
        <dbReference type="Proteomes" id="UP000000740"/>
    </source>
</evidence>
<dbReference type="KEGG" id="hla:Hlac_2143"/>
<evidence type="ECO:0000313" key="2">
    <source>
        <dbReference type="EMBL" id="ACM57720.1"/>
    </source>
</evidence>
<dbReference type="HOGENOM" id="CLU_2645754_0_0_2"/>